<evidence type="ECO:0000313" key="2">
    <source>
        <dbReference type="Proteomes" id="UP000789366"/>
    </source>
</evidence>
<proteinExistence type="predicted"/>
<keyword evidence="2" id="KW-1185">Reference proteome</keyword>
<protein>
    <submittedName>
        <fullName evidence="1">11495_t:CDS:1</fullName>
    </submittedName>
</protein>
<gene>
    <name evidence="1" type="ORF">SPELUC_LOCUS9088</name>
</gene>
<dbReference type="Proteomes" id="UP000789366">
    <property type="component" value="Unassembled WGS sequence"/>
</dbReference>
<reference evidence="1" key="1">
    <citation type="submission" date="2021-06" db="EMBL/GenBank/DDBJ databases">
        <authorList>
            <person name="Kallberg Y."/>
            <person name="Tangrot J."/>
            <person name="Rosling A."/>
        </authorList>
    </citation>
    <scope>NUCLEOTIDE SEQUENCE</scope>
    <source>
        <strain evidence="1">28 12/20/2015</strain>
    </source>
</reference>
<evidence type="ECO:0000313" key="1">
    <source>
        <dbReference type="EMBL" id="CAG8656011.1"/>
    </source>
</evidence>
<feature type="non-terminal residue" evidence="1">
    <location>
        <position position="1"/>
    </location>
</feature>
<dbReference type="EMBL" id="CAJVPW010014728">
    <property type="protein sequence ID" value="CAG8656011.1"/>
    <property type="molecule type" value="Genomic_DNA"/>
</dbReference>
<name>A0ACA9NJX2_9GLOM</name>
<organism evidence="1 2">
    <name type="scientific">Cetraspora pellucida</name>
    <dbReference type="NCBI Taxonomy" id="1433469"/>
    <lineage>
        <taxon>Eukaryota</taxon>
        <taxon>Fungi</taxon>
        <taxon>Fungi incertae sedis</taxon>
        <taxon>Mucoromycota</taxon>
        <taxon>Glomeromycotina</taxon>
        <taxon>Glomeromycetes</taxon>
        <taxon>Diversisporales</taxon>
        <taxon>Gigasporaceae</taxon>
        <taxon>Cetraspora</taxon>
    </lineage>
</organism>
<comment type="caution">
    <text evidence="1">The sequence shown here is derived from an EMBL/GenBank/DDBJ whole genome shotgun (WGS) entry which is preliminary data.</text>
</comment>
<accession>A0ACA9NJX2</accession>
<sequence>SLLLAAVAARKKLVKYYSKTNITVMLCSALDPQRKVYYFIRREFSENEINEAKAL</sequence>